<dbReference type="PROSITE" id="PS51257">
    <property type="entry name" value="PROKAR_LIPOPROTEIN"/>
    <property type="match status" value="1"/>
</dbReference>
<evidence type="ECO:0000313" key="3">
    <source>
        <dbReference type="EMBL" id="MCE2596361.1"/>
    </source>
</evidence>
<dbReference type="Pfam" id="PF13559">
    <property type="entry name" value="DUF4129"/>
    <property type="match status" value="1"/>
</dbReference>
<evidence type="ECO:0000256" key="1">
    <source>
        <dbReference type="SAM" id="Phobius"/>
    </source>
</evidence>
<evidence type="ECO:0000259" key="2">
    <source>
        <dbReference type="Pfam" id="PF13559"/>
    </source>
</evidence>
<keyword evidence="4" id="KW-1185">Reference proteome</keyword>
<feature type="transmembrane region" description="Helical" evidence="1">
    <location>
        <begin position="49"/>
        <end position="70"/>
    </location>
</feature>
<evidence type="ECO:0000313" key="4">
    <source>
        <dbReference type="Proteomes" id="UP001201273"/>
    </source>
</evidence>
<keyword evidence="1" id="KW-0812">Transmembrane</keyword>
<keyword evidence="1" id="KW-1133">Transmembrane helix</keyword>
<dbReference type="InterPro" id="IPR025403">
    <property type="entry name" value="TgpA-like_C"/>
</dbReference>
<feature type="domain" description="Protein-glutamine gamma-glutamyltransferase-like C-terminal" evidence="2">
    <location>
        <begin position="211"/>
        <end position="272"/>
    </location>
</feature>
<sequence>MLNRATRFYLAAFILAALLLSCIDSIALQTQVPEYYKDALNIMLGSPMGIPLIGFMIVIAGGCFFILFNAAHIRQIVIAYAIGMVLFFGLFTLFMNAVETEQTEYLPAVVTEQERPVSDVNEQPLPLWTKTDPEQLQQQIRQLIQINPWIIAAILAALLGLIAAPMLRKGQKPKQPSEDVDTEPPLATLAKNQAQIMQTSQAAGKQQIIECYQQLLQLLAEQYQLVRQPAQTAHEFYLLLCQGNLPAQPLYQITLLFEKACYSQAPFEQQDLSLAIGYLNQIAEAKA</sequence>
<feature type="transmembrane region" description="Helical" evidence="1">
    <location>
        <begin position="146"/>
        <end position="167"/>
    </location>
</feature>
<gene>
    <name evidence="3" type="ORF">K6Y31_16300</name>
</gene>
<protein>
    <submittedName>
        <fullName evidence="3">DUF4129 domain-containing protein</fullName>
    </submittedName>
</protein>
<name>A0ABS8WF70_9GAMM</name>
<dbReference type="EMBL" id="JAIMJA010000018">
    <property type="protein sequence ID" value="MCE2596361.1"/>
    <property type="molecule type" value="Genomic_DNA"/>
</dbReference>
<dbReference type="RefSeq" id="WP_233054005.1">
    <property type="nucleotide sequence ID" value="NZ_JAIMJA010000018.1"/>
</dbReference>
<reference evidence="3 4" key="1">
    <citation type="journal article" date="2022" name="Environ. Microbiol. Rep.">
        <title>Eco-phylogenetic analyses reveal divergent evolution of vitamin B12 metabolism in the marine bacterial family 'Psychromonadaceae'.</title>
        <authorList>
            <person name="Jin X."/>
            <person name="Yang Y."/>
            <person name="Cao H."/>
            <person name="Gao B."/>
            <person name="Zhao Z."/>
        </authorList>
    </citation>
    <scope>NUCLEOTIDE SEQUENCE [LARGE SCALE GENOMIC DNA]</scope>
    <source>
        <strain evidence="3 4">MKS20</strain>
    </source>
</reference>
<comment type="caution">
    <text evidence="3">The sequence shown here is derived from an EMBL/GenBank/DDBJ whole genome shotgun (WGS) entry which is preliminary data.</text>
</comment>
<feature type="transmembrane region" description="Helical" evidence="1">
    <location>
        <begin position="77"/>
        <end position="98"/>
    </location>
</feature>
<accession>A0ABS8WF70</accession>
<dbReference type="Proteomes" id="UP001201273">
    <property type="component" value="Unassembled WGS sequence"/>
</dbReference>
<proteinExistence type="predicted"/>
<keyword evidence="1" id="KW-0472">Membrane</keyword>
<organism evidence="3 4">
    <name type="scientific">Motilimonas cestriensis</name>
    <dbReference type="NCBI Taxonomy" id="2742685"/>
    <lineage>
        <taxon>Bacteria</taxon>
        <taxon>Pseudomonadati</taxon>
        <taxon>Pseudomonadota</taxon>
        <taxon>Gammaproteobacteria</taxon>
        <taxon>Alteromonadales</taxon>
        <taxon>Alteromonadales genera incertae sedis</taxon>
        <taxon>Motilimonas</taxon>
    </lineage>
</organism>